<dbReference type="Gene3D" id="1.10.30.50">
    <property type="match status" value="1"/>
</dbReference>
<sequence length="315" mass="37407">MVPLKYQKNENLEKKYYKLITQSRNERFIEEIDEKCQCYLKMPFKNLVCASPEELEQLHSNVKDRTDYGQMKDAFKHISSIKQNNYIVSILFQNMPKEAKLLIYEQVGQNVCLYCNRNFIEDLKIVKNRNGRKPVGTFELDHFYSKDEFPMFAVSFYNLIPVCGTCNRIKSNTVFNINPYLMYDKKDNISFEYNILGSNYMENEDELEIRIKSSSKEALEDAQNLRLEEIYNRHKDIVQEIIKKMKYYNSEYIECLFKDTGALFQSKDELYRLLYGGYANPDEFGKRPLSKFIKDIYQNTKEVLDGFDIFSDIDT</sequence>
<gene>
    <name evidence="1" type="ORF">ERS852478_03507</name>
</gene>
<evidence type="ECO:0000313" key="2">
    <source>
        <dbReference type="Proteomes" id="UP000095431"/>
    </source>
</evidence>
<evidence type="ECO:0008006" key="3">
    <source>
        <dbReference type="Google" id="ProtNLM"/>
    </source>
</evidence>
<dbReference type="AlphaFoldDB" id="A0A174H0K5"/>
<protein>
    <recommendedName>
        <fullName evidence="3">HNH domain-containing protein</fullName>
    </recommendedName>
</protein>
<accession>A0A174H0K5</accession>
<name>A0A174H0K5_9FIRM</name>
<reference evidence="1 2" key="1">
    <citation type="submission" date="2015-09" db="EMBL/GenBank/DDBJ databases">
        <authorList>
            <consortium name="Pathogen Informatics"/>
        </authorList>
    </citation>
    <scope>NUCLEOTIDE SEQUENCE [LARGE SCALE GENOMIC DNA]</scope>
    <source>
        <strain evidence="1 2">2789STDY5834863</strain>
    </source>
</reference>
<organism evidence="1 2">
    <name type="scientific">Blautia wexlerae</name>
    <dbReference type="NCBI Taxonomy" id="418240"/>
    <lineage>
        <taxon>Bacteria</taxon>
        <taxon>Bacillati</taxon>
        <taxon>Bacillota</taxon>
        <taxon>Clostridia</taxon>
        <taxon>Lachnospirales</taxon>
        <taxon>Lachnospiraceae</taxon>
        <taxon>Blautia</taxon>
    </lineage>
</organism>
<proteinExistence type="predicted"/>
<dbReference type="RefSeq" id="WP_055060673.1">
    <property type="nucleotide sequence ID" value="NZ_BTHH01000036.1"/>
</dbReference>
<evidence type="ECO:0000313" key="1">
    <source>
        <dbReference type="EMBL" id="CUO66589.1"/>
    </source>
</evidence>
<dbReference type="EMBL" id="CYZN01000036">
    <property type="protein sequence ID" value="CUO66589.1"/>
    <property type="molecule type" value="Genomic_DNA"/>
</dbReference>
<dbReference type="Proteomes" id="UP000095431">
    <property type="component" value="Unassembled WGS sequence"/>
</dbReference>